<dbReference type="Proteomes" id="UP001153069">
    <property type="component" value="Unassembled WGS sequence"/>
</dbReference>
<proteinExistence type="inferred from homology"/>
<evidence type="ECO:0000313" key="6">
    <source>
        <dbReference type="EMBL" id="CAB9505117.1"/>
    </source>
</evidence>
<gene>
    <name evidence="6" type="ORF">SEMRO_219_G090430.1</name>
</gene>
<dbReference type="Pfam" id="PF04110">
    <property type="entry name" value="APG12"/>
    <property type="match status" value="1"/>
</dbReference>
<dbReference type="EMBL" id="CAICTM010000218">
    <property type="protein sequence ID" value="CAB9505117.1"/>
    <property type="molecule type" value="Genomic_DNA"/>
</dbReference>
<protein>
    <recommendedName>
        <fullName evidence="4">Ubiquitin-like protein ATG12</fullName>
    </recommendedName>
</protein>
<dbReference type="InterPro" id="IPR007242">
    <property type="entry name" value="Atg12"/>
</dbReference>
<evidence type="ECO:0000256" key="5">
    <source>
        <dbReference type="SAM" id="MobiDB-lite"/>
    </source>
</evidence>
<keyword evidence="7" id="KW-1185">Reference proteome</keyword>
<dbReference type="GO" id="GO:0000422">
    <property type="term" value="P:autophagy of mitochondrion"/>
    <property type="evidence" value="ECO:0007669"/>
    <property type="project" value="TreeGrafter"/>
</dbReference>
<dbReference type="Gene3D" id="3.10.20.90">
    <property type="entry name" value="Phosphatidylinositol 3-kinase Catalytic Subunit, Chain A, domain 1"/>
    <property type="match status" value="1"/>
</dbReference>
<dbReference type="GO" id="GO:0000045">
    <property type="term" value="P:autophagosome assembly"/>
    <property type="evidence" value="ECO:0007669"/>
    <property type="project" value="InterPro"/>
</dbReference>
<sequence length="109" mass="11793">MSDPSSENANTNGQGNPAAEEKVKVHFVAVGSAPMMKKTKFQIGADQRFSSVITFLRKILKLSGTGSSLFLYCNSAFAPGPDECVGDLRDCFNVRGELVINYSLQEAWG</sequence>
<dbReference type="AlphaFoldDB" id="A0A9N8DM22"/>
<dbReference type="PANTHER" id="PTHR13385">
    <property type="entry name" value="AUTOPHAGY PROTEIN 12"/>
    <property type="match status" value="1"/>
</dbReference>
<dbReference type="GO" id="GO:0034274">
    <property type="term" value="C:Atg12-Atg5-Atg16 complex"/>
    <property type="evidence" value="ECO:0007669"/>
    <property type="project" value="TreeGrafter"/>
</dbReference>
<evidence type="ECO:0000313" key="7">
    <source>
        <dbReference type="Proteomes" id="UP001153069"/>
    </source>
</evidence>
<dbReference type="SUPFAM" id="SSF54236">
    <property type="entry name" value="Ubiquitin-like"/>
    <property type="match status" value="1"/>
</dbReference>
<evidence type="ECO:0000256" key="2">
    <source>
        <dbReference type="ARBA" id="ARBA00022786"/>
    </source>
</evidence>
<evidence type="ECO:0000256" key="3">
    <source>
        <dbReference type="ARBA" id="ARBA00023006"/>
    </source>
</evidence>
<dbReference type="InterPro" id="IPR029071">
    <property type="entry name" value="Ubiquitin-like_domsf"/>
</dbReference>
<dbReference type="GO" id="GO:0019776">
    <property type="term" value="F:Atg8-family ligase activity"/>
    <property type="evidence" value="ECO:0007669"/>
    <property type="project" value="TreeGrafter"/>
</dbReference>
<feature type="compositionally biased region" description="Polar residues" evidence="5">
    <location>
        <begin position="1"/>
        <end position="15"/>
    </location>
</feature>
<organism evidence="6 7">
    <name type="scientific">Seminavis robusta</name>
    <dbReference type="NCBI Taxonomy" id="568900"/>
    <lineage>
        <taxon>Eukaryota</taxon>
        <taxon>Sar</taxon>
        <taxon>Stramenopiles</taxon>
        <taxon>Ochrophyta</taxon>
        <taxon>Bacillariophyta</taxon>
        <taxon>Bacillariophyceae</taxon>
        <taxon>Bacillariophycidae</taxon>
        <taxon>Naviculales</taxon>
        <taxon>Naviculaceae</taxon>
        <taxon>Seminavis</taxon>
    </lineage>
</organism>
<dbReference type="GO" id="GO:0097352">
    <property type="term" value="P:autophagosome maturation"/>
    <property type="evidence" value="ECO:0007669"/>
    <property type="project" value="TreeGrafter"/>
</dbReference>
<name>A0A9N8DM22_9STRA</name>
<dbReference type="FunFam" id="3.10.20.90:FF:000150">
    <property type="entry name" value="Ubiquitin-like protein ATG12"/>
    <property type="match status" value="1"/>
</dbReference>
<feature type="region of interest" description="Disordered" evidence="5">
    <location>
        <begin position="1"/>
        <end position="20"/>
    </location>
</feature>
<accession>A0A9N8DM22</accession>
<dbReference type="GO" id="GO:0000421">
    <property type="term" value="C:autophagosome membrane"/>
    <property type="evidence" value="ECO:0007669"/>
    <property type="project" value="TreeGrafter"/>
</dbReference>
<keyword evidence="1 4" id="KW-1017">Isopeptide bond</keyword>
<comment type="caution">
    <text evidence="6">The sequence shown here is derived from an EMBL/GenBank/DDBJ whole genome shotgun (WGS) entry which is preliminary data.</text>
</comment>
<dbReference type="GO" id="GO:0034727">
    <property type="term" value="P:piecemeal microautophagy of the nucleus"/>
    <property type="evidence" value="ECO:0007669"/>
    <property type="project" value="TreeGrafter"/>
</dbReference>
<comment type="similarity">
    <text evidence="4">Belongs to the ATG12 family.</text>
</comment>
<dbReference type="PANTHER" id="PTHR13385:SF0">
    <property type="entry name" value="UBIQUITIN-LIKE PROTEIN ATG12"/>
    <property type="match status" value="1"/>
</dbReference>
<evidence type="ECO:0000256" key="4">
    <source>
        <dbReference type="RuleBase" id="RU361201"/>
    </source>
</evidence>
<keyword evidence="2 4" id="KW-0833">Ubl conjugation pathway</keyword>
<reference evidence="6" key="1">
    <citation type="submission" date="2020-06" db="EMBL/GenBank/DDBJ databases">
        <authorList>
            <consortium name="Plant Systems Biology data submission"/>
        </authorList>
    </citation>
    <scope>NUCLEOTIDE SEQUENCE</scope>
    <source>
        <strain evidence="6">D6</strain>
    </source>
</reference>
<keyword evidence="3 4" id="KW-0072">Autophagy</keyword>
<comment type="subunit">
    <text evidence="4">Forms a conjugate with ATG5.</text>
</comment>
<dbReference type="CDD" id="cd01612">
    <property type="entry name" value="Ubl_ATG12"/>
    <property type="match status" value="1"/>
</dbReference>
<dbReference type="GO" id="GO:0061723">
    <property type="term" value="P:glycophagy"/>
    <property type="evidence" value="ECO:0007669"/>
    <property type="project" value="TreeGrafter"/>
</dbReference>
<dbReference type="OrthoDB" id="10003551at2759"/>
<evidence type="ECO:0000256" key="1">
    <source>
        <dbReference type="ARBA" id="ARBA00022499"/>
    </source>
</evidence>
<dbReference type="GO" id="GO:0034045">
    <property type="term" value="C:phagophore assembly site membrane"/>
    <property type="evidence" value="ECO:0007669"/>
    <property type="project" value="TreeGrafter"/>
</dbReference>